<dbReference type="InterPro" id="IPR003593">
    <property type="entry name" value="AAA+_ATPase"/>
</dbReference>
<dbReference type="InterPro" id="IPR045085">
    <property type="entry name" value="HLD_clamp_pol_III_gamma_tau"/>
</dbReference>
<evidence type="ECO:0000256" key="8">
    <source>
        <dbReference type="ARBA" id="ARBA00022833"/>
    </source>
</evidence>
<dbReference type="CDD" id="cd00009">
    <property type="entry name" value="AAA"/>
    <property type="match status" value="1"/>
</dbReference>
<evidence type="ECO:0000256" key="3">
    <source>
        <dbReference type="ARBA" id="ARBA00022679"/>
    </source>
</evidence>
<dbReference type="PANTHER" id="PTHR11669">
    <property type="entry name" value="REPLICATION FACTOR C / DNA POLYMERASE III GAMMA-TAU SUBUNIT"/>
    <property type="match status" value="1"/>
</dbReference>
<dbReference type="AlphaFoldDB" id="A0A1M6SA48"/>
<evidence type="ECO:0000256" key="9">
    <source>
        <dbReference type="ARBA" id="ARBA00022840"/>
    </source>
</evidence>
<dbReference type="FunFam" id="1.10.8.60:FF:000013">
    <property type="entry name" value="DNA polymerase III subunit gamma/tau"/>
    <property type="match status" value="1"/>
</dbReference>
<dbReference type="RefSeq" id="WP_072968114.1">
    <property type="nucleotide sequence ID" value="NZ_FRAJ01000017.1"/>
</dbReference>
<dbReference type="InterPro" id="IPR008921">
    <property type="entry name" value="DNA_pol3_clamp-load_cplx_C"/>
</dbReference>
<organism evidence="13 14">
    <name type="scientific">Caminicella sporogenes DSM 14501</name>
    <dbReference type="NCBI Taxonomy" id="1121266"/>
    <lineage>
        <taxon>Bacteria</taxon>
        <taxon>Bacillati</taxon>
        <taxon>Bacillota</taxon>
        <taxon>Clostridia</taxon>
        <taxon>Peptostreptococcales</taxon>
        <taxon>Caminicellaceae</taxon>
        <taxon>Caminicella</taxon>
    </lineage>
</organism>
<comment type="catalytic activity">
    <reaction evidence="11">
        <text>DNA(n) + a 2'-deoxyribonucleoside 5'-triphosphate = DNA(n+1) + diphosphate</text>
        <dbReference type="Rhea" id="RHEA:22508"/>
        <dbReference type="Rhea" id="RHEA-COMP:17339"/>
        <dbReference type="Rhea" id="RHEA-COMP:17340"/>
        <dbReference type="ChEBI" id="CHEBI:33019"/>
        <dbReference type="ChEBI" id="CHEBI:61560"/>
        <dbReference type="ChEBI" id="CHEBI:173112"/>
        <dbReference type="EC" id="2.7.7.7"/>
    </reaction>
</comment>
<sequence length="550" mass="63732">MAYTALYRKWRPKIFEEVVGQEHITMTLKNQIKNKNIAHAYLFCGTRGTGKTSTAKIFARAINCLNPQNNNPCNECELCRGILDEKIMDVIEIDAASNNGVDNIRELRENIKYPPSKTKYKVYIVDEVHMLSQGAFNALLKTLEEPPEYVIFILATTEPQKIPATILSRCQRFDFKRVTYEKIFDRLKYICNNSEIEIEDKALKLIIKNSDGAVRDALSILDQCISFAEGKLTYNKVVQILGLVTDEFLFKLTEAICDEDSKTSMKLIDELVSSGKDINQFIKDLINHYRNLMMIKISAENIEEVIDMSRENIEILKKQGERLDINTIIRTINVLSETQQQVKWSSQPRILLELAVIKLIQPRIDDSYEGLIDRIKKLEKKIENLKIEGIKPIKSQSKNIREDKTDVSKEKKEKKVERKETAVLQKLDFKKISSKWNEILKEIKRRKISTYALVMEGKLVALDGNKLIISFKEGFWFHKDATNKANNSEIIEKTILDMTGQSVKIKCVMENELEEINKTQDEMAFTQIEEEVKMVEEFFEEFKDKLKIEE</sequence>
<evidence type="ECO:0000256" key="1">
    <source>
        <dbReference type="ARBA" id="ARBA00006360"/>
    </source>
</evidence>
<evidence type="ECO:0000256" key="10">
    <source>
        <dbReference type="ARBA" id="ARBA00022932"/>
    </source>
</evidence>
<dbReference type="InterPro" id="IPR027417">
    <property type="entry name" value="P-loop_NTPase"/>
</dbReference>
<dbReference type="GO" id="GO:0003677">
    <property type="term" value="F:DNA binding"/>
    <property type="evidence" value="ECO:0007669"/>
    <property type="project" value="InterPro"/>
</dbReference>
<dbReference type="Pfam" id="PF12169">
    <property type="entry name" value="DNA_pol3_gamma3"/>
    <property type="match status" value="1"/>
</dbReference>
<feature type="domain" description="AAA+ ATPase" evidence="12">
    <location>
        <begin position="37"/>
        <end position="179"/>
    </location>
</feature>
<dbReference type="Gene3D" id="1.20.272.10">
    <property type="match status" value="1"/>
</dbReference>
<keyword evidence="6" id="KW-0479">Metal-binding</keyword>
<dbReference type="STRING" id="1121266.SAMN02745883_02002"/>
<keyword evidence="10" id="KW-0239">DNA-directed DNA polymerase</keyword>
<keyword evidence="8" id="KW-0862">Zinc</keyword>
<accession>A0A1M6SA48</accession>
<evidence type="ECO:0000256" key="2">
    <source>
        <dbReference type="ARBA" id="ARBA00012417"/>
    </source>
</evidence>
<dbReference type="InterPro" id="IPR022754">
    <property type="entry name" value="DNA_pol_III_gamma-3"/>
</dbReference>
<protein>
    <recommendedName>
        <fullName evidence="2">DNA-directed DNA polymerase</fullName>
        <ecNumber evidence="2">2.7.7.7</ecNumber>
    </recommendedName>
</protein>
<comment type="similarity">
    <text evidence="1">Belongs to the DnaX/STICHEL family.</text>
</comment>
<dbReference type="PANTHER" id="PTHR11669:SF0">
    <property type="entry name" value="PROTEIN STICHEL-LIKE 2"/>
    <property type="match status" value="1"/>
</dbReference>
<dbReference type="GO" id="GO:0009360">
    <property type="term" value="C:DNA polymerase III complex"/>
    <property type="evidence" value="ECO:0007669"/>
    <property type="project" value="InterPro"/>
</dbReference>
<dbReference type="GO" id="GO:0006261">
    <property type="term" value="P:DNA-templated DNA replication"/>
    <property type="evidence" value="ECO:0007669"/>
    <property type="project" value="TreeGrafter"/>
</dbReference>
<dbReference type="Pfam" id="PF20964">
    <property type="entry name" value="DnaX_C"/>
    <property type="match status" value="1"/>
</dbReference>
<dbReference type="GO" id="GO:0005524">
    <property type="term" value="F:ATP binding"/>
    <property type="evidence" value="ECO:0007669"/>
    <property type="project" value="UniProtKB-KW"/>
</dbReference>
<keyword evidence="3" id="KW-0808">Transferase</keyword>
<evidence type="ECO:0000313" key="14">
    <source>
        <dbReference type="Proteomes" id="UP000184082"/>
    </source>
</evidence>
<dbReference type="NCBIfam" id="TIGR02397">
    <property type="entry name" value="dnaX_nterm"/>
    <property type="match status" value="1"/>
</dbReference>
<dbReference type="Pfam" id="PF13177">
    <property type="entry name" value="DNA_pol3_delta2"/>
    <property type="match status" value="1"/>
</dbReference>
<dbReference type="SMART" id="SM00382">
    <property type="entry name" value="AAA"/>
    <property type="match status" value="1"/>
</dbReference>
<keyword evidence="4" id="KW-0548">Nucleotidyltransferase</keyword>
<dbReference type="Gene3D" id="3.40.50.300">
    <property type="entry name" value="P-loop containing nucleotide triphosphate hydrolases"/>
    <property type="match status" value="1"/>
</dbReference>
<proteinExistence type="inferred from homology"/>
<keyword evidence="14" id="KW-1185">Reference proteome</keyword>
<evidence type="ECO:0000256" key="11">
    <source>
        <dbReference type="ARBA" id="ARBA00049244"/>
    </source>
</evidence>
<dbReference type="SUPFAM" id="SSF48019">
    <property type="entry name" value="post-AAA+ oligomerization domain-like"/>
    <property type="match status" value="1"/>
</dbReference>
<dbReference type="CDD" id="cd18137">
    <property type="entry name" value="HLD_clamp_pol_III_gamma_tau"/>
    <property type="match status" value="1"/>
</dbReference>
<evidence type="ECO:0000259" key="12">
    <source>
        <dbReference type="SMART" id="SM00382"/>
    </source>
</evidence>
<dbReference type="FunFam" id="3.40.50.300:FF:000014">
    <property type="entry name" value="DNA polymerase III subunit gamma/tau"/>
    <property type="match status" value="1"/>
</dbReference>
<evidence type="ECO:0000256" key="4">
    <source>
        <dbReference type="ARBA" id="ARBA00022695"/>
    </source>
</evidence>
<dbReference type="EMBL" id="FRAJ01000017">
    <property type="protein sequence ID" value="SHK41653.1"/>
    <property type="molecule type" value="Genomic_DNA"/>
</dbReference>
<evidence type="ECO:0000256" key="5">
    <source>
        <dbReference type="ARBA" id="ARBA00022705"/>
    </source>
</evidence>
<evidence type="ECO:0000256" key="7">
    <source>
        <dbReference type="ARBA" id="ARBA00022741"/>
    </source>
</evidence>
<dbReference type="InterPro" id="IPR012763">
    <property type="entry name" value="DNA_pol_III_sug/sutau_N"/>
</dbReference>
<dbReference type="NCBIfam" id="NF004046">
    <property type="entry name" value="PRK05563.1"/>
    <property type="match status" value="1"/>
</dbReference>
<dbReference type="Proteomes" id="UP000184082">
    <property type="component" value="Unassembled WGS sequence"/>
</dbReference>
<keyword evidence="5" id="KW-0235">DNA replication</keyword>
<reference evidence="13 14" key="1">
    <citation type="submission" date="2016-11" db="EMBL/GenBank/DDBJ databases">
        <authorList>
            <person name="Jaros S."/>
            <person name="Januszkiewicz K."/>
            <person name="Wedrychowicz H."/>
        </authorList>
    </citation>
    <scope>NUCLEOTIDE SEQUENCE [LARGE SCALE GENOMIC DNA]</scope>
    <source>
        <strain evidence="13 14">DSM 14501</strain>
    </source>
</reference>
<dbReference type="GO" id="GO:0003887">
    <property type="term" value="F:DNA-directed DNA polymerase activity"/>
    <property type="evidence" value="ECO:0007669"/>
    <property type="project" value="UniProtKB-KW"/>
</dbReference>
<dbReference type="InterPro" id="IPR048448">
    <property type="entry name" value="DnaX-like_C"/>
</dbReference>
<evidence type="ECO:0000256" key="6">
    <source>
        <dbReference type="ARBA" id="ARBA00022723"/>
    </source>
</evidence>
<dbReference type="Gene3D" id="1.10.8.60">
    <property type="match status" value="1"/>
</dbReference>
<dbReference type="SUPFAM" id="SSF52540">
    <property type="entry name" value="P-loop containing nucleoside triphosphate hydrolases"/>
    <property type="match status" value="1"/>
</dbReference>
<dbReference type="GO" id="GO:0046872">
    <property type="term" value="F:metal ion binding"/>
    <property type="evidence" value="ECO:0007669"/>
    <property type="project" value="UniProtKB-KW"/>
</dbReference>
<name>A0A1M6SA48_9FIRM</name>
<dbReference type="InterPro" id="IPR050238">
    <property type="entry name" value="DNA_Rep/Repair_Clamp_Loader"/>
</dbReference>
<keyword evidence="9" id="KW-0067">ATP-binding</keyword>
<evidence type="ECO:0000313" key="13">
    <source>
        <dbReference type="EMBL" id="SHK41653.1"/>
    </source>
</evidence>
<dbReference type="EC" id="2.7.7.7" evidence="2"/>
<keyword evidence="7" id="KW-0547">Nucleotide-binding</keyword>
<gene>
    <name evidence="13" type="ORF">SAMN02745883_02002</name>
</gene>
<dbReference type="Pfam" id="PF22608">
    <property type="entry name" value="DNAX_ATPase_lid"/>
    <property type="match status" value="1"/>
</dbReference>